<evidence type="ECO:0000313" key="1">
    <source>
        <dbReference type="EMBL" id="QJW96998.1"/>
    </source>
</evidence>
<dbReference type="KEGG" id="ftj:FTUN_4558"/>
<dbReference type="EMBL" id="CP053452">
    <property type="protein sequence ID" value="QJW96998.1"/>
    <property type="molecule type" value="Genomic_DNA"/>
</dbReference>
<protein>
    <submittedName>
        <fullName evidence="1">Uncharacterized protein</fullName>
    </submittedName>
</protein>
<gene>
    <name evidence="1" type="ORF">FTUN_4558</name>
</gene>
<organism evidence="1 2">
    <name type="scientific">Frigoriglobus tundricola</name>
    <dbReference type="NCBI Taxonomy" id="2774151"/>
    <lineage>
        <taxon>Bacteria</taxon>
        <taxon>Pseudomonadati</taxon>
        <taxon>Planctomycetota</taxon>
        <taxon>Planctomycetia</taxon>
        <taxon>Gemmatales</taxon>
        <taxon>Gemmataceae</taxon>
        <taxon>Frigoriglobus</taxon>
    </lineage>
</organism>
<dbReference type="AlphaFoldDB" id="A0A6M5YSM0"/>
<accession>A0A6M5YSM0</accession>
<keyword evidence="2" id="KW-1185">Reference proteome</keyword>
<reference evidence="2" key="1">
    <citation type="submission" date="2020-05" db="EMBL/GenBank/DDBJ databases">
        <title>Frigoriglobus tundricola gen. nov., sp. nov., a psychrotolerant cellulolytic planctomycete of the family Gemmataceae with two divergent copies of 16S rRNA gene.</title>
        <authorList>
            <person name="Kulichevskaya I.S."/>
            <person name="Ivanova A.A."/>
            <person name="Naumoff D.G."/>
            <person name="Beletsky A.V."/>
            <person name="Rijpstra W.I.C."/>
            <person name="Sinninghe Damste J.S."/>
            <person name="Mardanov A.V."/>
            <person name="Ravin N.V."/>
            <person name="Dedysh S.N."/>
        </authorList>
    </citation>
    <scope>NUCLEOTIDE SEQUENCE [LARGE SCALE GENOMIC DNA]</scope>
    <source>
        <strain evidence="2">PL17</strain>
    </source>
</reference>
<proteinExistence type="predicted"/>
<sequence>MGVSCAAGMPHAAGANNTRNRPHGVAIVALSCVHCDGYEGRALLFISASQGRDPMAPIRDNNNTRLVPHLEGLEPREVPAVQIFVTDHVLHVIGDAHADTITVRDNGQGTITVTDGGEKVTASGIHEVSIVTGRGADRVSYKLTGPLKTTEDIGVWLGRGADRANFNFSDGVATGGHLKLAVHGGPGADREAVTIGSIAKGGTAVLDLYGGKGNDTLSLHASGTDSGSLSADLHGGSGHNTETVDVTATVTRWGHLFVKTT</sequence>
<evidence type="ECO:0000313" key="2">
    <source>
        <dbReference type="Proteomes" id="UP000503447"/>
    </source>
</evidence>
<name>A0A6M5YSM0_9BACT</name>
<dbReference type="Proteomes" id="UP000503447">
    <property type="component" value="Chromosome"/>
</dbReference>